<gene>
    <name evidence="5" type="ORF">SAMN05421785_102251</name>
</gene>
<dbReference type="AlphaFoldDB" id="A0A1N7LI29"/>
<sequence length="127" mass="14453">MTAIKETSTIQQNKKYALDSCPVTYVMEKIGGFWKPIILYHLSNGDKRYSELKRAIPAVTEKMLIQHLKQLENDGLIIRTAKPVVPPHVTYELSEAGKGLIPVISSMAEWAFKHMEGKYDHLRNVTL</sequence>
<proteinExistence type="predicted"/>
<evidence type="ECO:0000256" key="3">
    <source>
        <dbReference type="ARBA" id="ARBA00023163"/>
    </source>
</evidence>
<reference evidence="5 6" key="1">
    <citation type="submission" date="2017-01" db="EMBL/GenBank/DDBJ databases">
        <authorList>
            <person name="Mah S.A."/>
            <person name="Swanson W.J."/>
            <person name="Moy G.W."/>
            <person name="Vacquier V.D."/>
        </authorList>
    </citation>
    <scope>NUCLEOTIDE SEQUENCE [LARGE SCALE GENOMIC DNA]</scope>
    <source>
        <strain evidence="5 6">DSM 18014</strain>
    </source>
</reference>
<name>A0A1N7LI29_9FLAO</name>
<feature type="domain" description="HTH hxlR-type" evidence="4">
    <location>
        <begin position="21"/>
        <end position="119"/>
    </location>
</feature>
<dbReference type="PROSITE" id="PS51118">
    <property type="entry name" value="HTH_HXLR"/>
    <property type="match status" value="1"/>
</dbReference>
<dbReference type="InterPro" id="IPR002577">
    <property type="entry name" value="HTH_HxlR"/>
</dbReference>
<evidence type="ECO:0000259" key="4">
    <source>
        <dbReference type="PROSITE" id="PS51118"/>
    </source>
</evidence>
<dbReference type="Proteomes" id="UP000185781">
    <property type="component" value="Unassembled WGS sequence"/>
</dbReference>
<evidence type="ECO:0000313" key="6">
    <source>
        <dbReference type="Proteomes" id="UP000185781"/>
    </source>
</evidence>
<dbReference type="InterPro" id="IPR036390">
    <property type="entry name" value="WH_DNA-bd_sf"/>
</dbReference>
<evidence type="ECO:0000313" key="5">
    <source>
        <dbReference type="EMBL" id="SIS73480.1"/>
    </source>
</evidence>
<dbReference type="GO" id="GO:0003677">
    <property type="term" value="F:DNA binding"/>
    <property type="evidence" value="ECO:0007669"/>
    <property type="project" value="UniProtKB-KW"/>
</dbReference>
<dbReference type="PANTHER" id="PTHR33204">
    <property type="entry name" value="TRANSCRIPTIONAL REGULATOR, MARR FAMILY"/>
    <property type="match status" value="1"/>
</dbReference>
<keyword evidence="1" id="KW-0805">Transcription regulation</keyword>
<dbReference type="Pfam" id="PF01638">
    <property type="entry name" value="HxlR"/>
    <property type="match status" value="1"/>
</dbReference>
<dbReference type="InterPro" id="IPR036388">
    <property type="entry name" value="WH-like_DNA-bd_sf"/>
</dbReference>
<dbReference type="Gene3D" id="1.10.10.10">
    <property type="entry name" value="Winged helix-like DNA-binding domain superfamily/Winged helix DNA-binding domain"/>
    <property type="match status" value="1"/>
</dbReference>
<evidence type="ECO:0000256" key="2">
    <source>
        <dbReference type="ARBA" id="ARBA00023125"/>
    </source>
</evidence>
<dbReference type="EMBL" id="FTOV01000002">
    <property type="protein sequence ID" value="SIS73480.1"/>
    <property type="molecule type" value="Genomic_DNA"/>
</dbReference>
<keyword evidence="2" id="KW-0238">DNA-binding</keyword>
<protein>
    <submittedName>
        <fullName evidence="5">Transcriptional regulator, HxlR family</fullName>
    </submittedName>
</protein>
<dbReference type="SUPFAM" id="SSF46785">
    <property type="entry name" value="Winged helix' DNA-binding domain"/>
    <property type="match status" value="1"/>
</dbReference>
<organism evidence="5 6">
    <name type="scientific">Chryseobacterium gambrini</name>
    <dbReference type="NCBI Taxonomy" id="373672"/>
    <lineage>
        <taxon>Bacteria</taxon>
        <taxon>Pseudomonadati</taxon>
        <taxon>Bacteroidota</taxon>
        <taxon>Flavobacteriia</taxon>
        <taxon>Flavobacteriales</taxon>
        <taxon>Weeksellaceae</taxon>
        <taxon>Chryseobacterium group</taxon>
        <taxon>Chryseobacterium</taxon>
    </lineage>
</organism>
<dbReference type="PANTHER" id="PTHR33204:SF29">
    <property type="entry name" value="TRANSCRIPTIONAL REGULATOR"/>
    <property type="match status" value="1"/>
</dbReference>
<evidence type="ECO:0000256" key="1">
    <source>
        <dbReference type="ARBA" id="ARBA00023015"/>
    </source>
</evidence>
<accession>A0A1N7LI29</accession>
<keyword evidence="3" id="KW-0804">Transcription</keyword>
<dbReference type="RefSeq" id="WP_076390723.1">
    <property type="nucleotide sequence ID" value="NZ_CBDHHB010000002.1"/>
</dbReference>
<dbReference type="OrthoDB" id="9797599at2"/>